<dbReference type="EMBL" id="JYDJ01000115">
    <property type="protein sequence ID" value="KRX43590.1"/>
    <property type="molecule type" value="Genomic_DNA"/>
</dbReference>
<gene>
    <name evidence="1" type="ORF">T05_2837</name>
</gene>
<accession>A0A0V0TX34</accession>
<proteinExistence type="predicted"/>
<name>A0A0V0TX34_9BILA</name>
<comment type="caution">
    <text evidence="1">The sequence shown here is derived from an EMBL/GenBank/DDBJ whole genome shotgun (WGS) entry which is preliminary data.</text>
</comment>
<sequence>MHACVRDEKVEEENHQFPVSLLLCQIGLLCCSCSGRLVNYWLHHDQYRQPEEKETNGETYAIEEVRKQI</sequence>
<dbReference type="STRING" id="144512.A0A0V0TX34"/>
<organism evidence="1 2">
    <name type="scientific">Trichinella murrelli</name>
    <dbReference type="NCBI Taxonomy" id="144512"/>
    <lineage>
        <taxon>Eukaryota</taxon>
        <taxon>Metazoa</taxon>
        <taxon>Ecdysozoa</taxon>
        <taxon>Nematoda</taxon>
        <taxon>Enoplea</taxon>
        <taxon>Dorylaimia</taxon>
        <taxon>Trichinellida</taxon>
        <taxon>Trichinellidae</taxon>
        <taxon>Trichinella</taxon>
    </lineage>
</organism>
<reference evidence="1 2" key="1">
    <citation type="submission" date="2015-01" db="EMBL/GenBank/DDBJ databases">
        <title>Evolution of Trichinella species and genotypes.</title>
        <authorList>
            <person name="Korhonen P.K."/>
            <person name="Edoardo P."/>
            <person name="Giuseppe L.R."/>
            <person name="Gasser R.B."/>
        </authorList>
    </citation>
    <scope>NUCLEOTIDE SEQUENCE [LARGE SCALE GENOMIC DNA]</scope>
    <source>
        <strain evidence="1">ISS417</strain>
    </source>
</reference>
<dbReference type="Proteomes" id="UP000055048">
    <property type="component" value="Unassembled WGS sequence"/>
</dbReference>
<dbReference type="OrthoDB" id="10275808at2759"/>
<dbReference type="AlphaFoldDB" id="A0A0V0TX34"/>
<protein>
    <submittedName>
        <fullName evidence="1">Uncharacterized protein</fullName>
    </submittedName>
</protein>
<evidence type="ECO:0000313" key="1">
    <source>
        <dbReference type="EMBL" id="KRX43590.1"/>
    </source>
</evidence>
<keyword evidence="2" id="KW-1185">Reference proteome</keyword>
<evidence type="ECO:0000313" key="2">
    <source>
        <dbReference type="Proteomes" id="UP000055048"/>
    </source>
</evidence>